<protein>
    <recommendedName>
        <fullName evidence="2">Phosphotyrosine protein phosphatase I domain-containing protein</fullName>
    </recommendedName>
</protein>
<dbReference type="PANTHER" id="PTHR11717:SF34">
    <property type="entry name" value="LOW MOLECULAR WEIGHT PHOSPHOTYROSINE PROTEIN PHOSPHATASE"/>
    <property type="match status" value="1"/>
</dbReference>
<dbReference type="GO" id="GO:0004725">
    <property type="term" value="F:protein tyrosine phosphatase activity"/>
    <property type="evidence" value="ECO:0007669"/>
    <property type="project" value="TreeGrafter"/>
</dbReference>
<evidence type="ECO:0000313" key="3">
    <source>
        <dbReference type="Ensembl" id="ENSOCUP00000031561.1"/>
    </source>
</evidence>
<dbReference type="EMBL" id="AAGW02038261">
    <property type="status" value="NOT_ANNOTATED_CDS"/>
    <property type="molecule type" value="Genomic_DNA"/>
</dbReference>
<dbReference type="Pfam" id="PF01451">
    <property type="entry name" value="LMWPc"/>
    <property type="match status" value="1"/>
</dbReference>
<feature type="chain" id="PRO_5023935494" description="Phosphotyrosine protein phosphatase I domain-containing protein" evidence="1">
    <location>
        <begin position="26"/>
        <end position="78"/>
    </location>
</feature>
<keyword evidence="4" id="KW-1185">Reference proteome</keyword>
<name>A0A5F9CD96_RABIT</name>
<reference evidence="3 4" key="1">
    <citation type="journal article" date="2011" name="Nature">
        <title>A high-resolution map of human evolutionary constraint using 29 mammals.</title>
        <authorList>
            <person name="Lindblad-Toh K."/>
            <person name="Garber M."/>
            <person name="Zuk O."/>
            <person name="Lin M.F."/>
            <person name="Parker B.J."/>
            <person name="Washietl S."/>
            <person name="Kheradpour P."/>
            <person name="Ernst J."/>
            <person name="Jordan G."/>
            <person name="Mauceli E."/>
            <person name="Ward L.D."/>
            <person name="Lowe C.B."/>
            <person name="Holloway A.K."/>
            <person name="Clamp M."/>
            <person name="Gnerre S."/>
            <person name="Alfoldi J."/>
            <person name="Beal K."/>
            <person name="Chang J."/>
            <person name="Clawson H."/>
            <person name="Cuff J."/>
            <person name="Di Palma F."/>
            <person name="Fitzgerald S."/>
            <person name="Flicek P."/>
            <person name="Guttman M."/>
            <person name="Hubisz M.J."/>
            <person name="Jaffe D.B."/>
            <person name="Jungreis I."/>
            <person name="Kent W.J."/>
            <person name="Kostka D."/>
            <person name="Lara M."/>
            <person name="Martins A.L."/>
            <person name="Massingham T."/>
            <person name="Moltke I."/>
            <person name="Raney B.J."/>
            <person name="Rasmussen M.D."/>
            <person name="Robinson J."/>
            <person name="Stark A."/>
            <person name="Vilella A.J."/>
            <person name="Wen J."/>
            <person name="Xie X."/>
            <person name="Zody M.C."/>
            <person name="Baldwin J."/>
            <person name="Bloom T."/>
            <person name="Chin C.W."/>
            <person name="Heiman D."/>
            <person name="Nicol R."/>
            <person name="Nusbaum C."/>
            <person name="Young S."/>
            <person name="Wilkinson J."/>
            <person name="Worley K.C."/>
            <person name="Kovar C.L."/>
            <person name="Muzny D.M."/>
            <person name="Gibbs R.A."/>
            <person name="Cree A."/>
            <person name="Dihn H.H."/>
            <person name="Fowler G."/>
            <person name="Jhangiani S."/>
            <person name="Joshi V."/>
            <person name="Lee S."/>
            <person name="Lewis L.R."/>
            <person name="Nazareth L.V."/>
            <person name="Okwuonu G."/>
            <person name="Santibanez J."/>
            <person name="Warren W.C."/>
            <person name="Mardis E.R."/>
            <person name="Weinstock G.M."/>
            <person name="Wilson R.K."/>
            <person name="Delehaunty K."/>
            <person name="Dooling D."/>
            <person name="Fronik C."/>
            <person name="Fulton L."/>
            <person name="Fulton B."/>
            <person name="Graves T."/>
            <person name="Minx P."/>
            <person name="Sodergren E."/>
            <person name="Birney E."/>
            <person name="Margulies E.H."/>
            <person name="Herrero J."/>
            <person name="Green E.D."/>
            <person name="Haussler D."/>
            <person name="Siepel A."/>
            <person name="Goldman N."/>
            <person name="Pollard K.S."/>
            <person name="Pedersen J.S."/>
            <person name="Lander E.S."/>
            <person name="Kellis M."/>
        </authorList>
    </citation>
    <scope>NUCLEOTIDE SEQUENCE [LARGE SCALE GENOMIC DNA]</scope>
    <source>
        <strain evidence="3 4">Thorbecke inbred</strain>
    </source>
</reference>
<dbReference type="Ensembl" id="ENSOCUT00000041951.1">
    <property type="protein sequence ID" value="ENSOCUP00000031561.1"/>
    <property type="gene ID" value="ENSOCUG00000029902.1"/>
</dbReference>
<dbReference type="InterPro" id="IPR023485">
    <property type="entry name" value="Ptyr_pPase"/>
</dbReference>
<dbReference type="InParanoid" id="A0A5F9CD96"/>
<dbReference type="SMR" id="A0A5F9CD96"/>
<feature type="signal peptide" evidence="1">
    <location>
        <begin position="1"/>
        <end position="25"/>
    </location>
</feature>
<dbReference type="STRING" id="9986.ENSOCUP00000031561"/>
<proteinExistence type="predicted"/>
<organism evidence="3 4">
    <name type="scientific">Oryctolagus cuniculus</name>
    <name type="common">Rabbit</name>
    <dbReference type="NCBI Taxonomy" id="9986"/>
    <lineage>
        <taxon>Eukaryota</taxon>
        <taxon>Metazoa</taxon>
        <taxon>Chordata</taxon>
        <taxon>Craniata</taxon>
        <taxon>Vertebrata</taxon>
        <taxon>Euteleostomi</taxon>
        <taxon>Mammalia</taxon>
        <taxon>Eutheria</taxon>
        <taxon>Euarchontoglires</taxon>
        <taxon>Glires</taxon>
        <taxon>Lagomorpha</taxon>
        <taxon>Leporidae</taxon>
        <taxon>Oryctolagus</taxon>
    </lineage>
</organism>
<dbReference type="InterPro" id="IPR050438">
    <property type="entry name" value="LMW_PTPase"/>
</dbReference>
<evidence type="ECO:0000259" key="2">
    <source>
        <dbReference type="Pfam" id="PF01451"/>
    </source>
</evidence>
<dbReference type="GeneTree" id="ENSGT01150000290609"/>
<dbReference type="SUPFAM" id="SSF52788">
    <property type="entry name" value="Phosphotyrosine protein phosphatases I"/>
    <property type="match status" value="1"/>
</dbReference>
<evidence type="ECO:0000313" key="4">
    <source>
        <dbReference type="Proteomes" id="UP000001811"/>
    </source>
</evidence>
<dbReference type="Bgee" id="ENSOCUG00000029902">
    <property type="expression patterns" value="Expressed in testis and 2 other cell types or tissues"/>
</dbReference>
<evidence type="ECO:0000256" key="1">
    <source>
        <dbReference type="SAM" id="SignalP"/>
    </source>
</evidence>
<reference evidence="3" key="2">
    <citation type="submission" date="2025-08" db="UniProtKB">
        <authorList>
            <consortium name="Ensembl"/>
        </authorList>
    </citation>
    <scope>IDENTIFICATION</scope>
    <source>
        <strain evidence="3">Thorbecke</strain>
    </source>
</reference>
<dbReference type="Proteomes" id="UP000001811">
    <property type="component" value="Chromosome 7"/>
</dbReference>
<keyword evidence="1" id="KW-0732">Signal</keyword>
<dbReference type="InterPro" id="IPR036196">
    <property type="entry name" value="Ptyr_pPase_sf"/>
</dbReference>
<dbReference type="PANTHER" id="PTHR11717">
    <property type="entry name" value="LOW MOLECULAR WEIGHT PROTEIN TYROSINE PHOSPHATASE"/>
    <property type="match status" value="1"/>
</dbReference>
<feature type="domain" description="Phosphotyrosine protein phosphatase I" evidence="2">
    <location>
        <begin position="9"/>
        <end position="49"/>
    </location>
</feature>
<reference evidence="3" key="3">
    <citation type="submission" date="2025-09" db="UniProtKB">
        <authorList>
            <consortium name="Ensembl"/>
        </authorList>
    </citation>
    <scope>IDENTIFICATION</scope>
    <source>
        <strain evidence="3">Thorbecke</strain>
    </source>
</reference>
<sequence length="78" mass="8491">MAQAASKSVLFVCLGSICWSPIAEAVLRKLMTYQNVSDNWKVDSAAWGGGSLPAAAYSNARLFPRPHMCLLLTVYLTK</sequence>
<dbReference type="Gene3D" id="3.40.50.2300">
    <property type="match status" value="1"/>
</dbReference>
<dbReference type="AlphaFoldDB" id="A0A5F9CD96"/>
<accession>A0A5F9CD96</accession>